<feature type="region of interest" description="Disordered" evidence="1">
    <location>
        <begin position="70"/>
        <end position="90"/>
    </location>
</feature>
<gene>
    <name evidence="3" type="ORF">DKM44_10050</name>
</gene>
<protein>
    <submittedName>
        <fullName evidence="3">Uncharacterized protein</fullName>
    </submittedName>
</protein>
<dbReference type="OrthoDB" id="73674at2"/>
<organism evidence="3 4">
    <name type="scientific">Deinococcus irradiatisoli</name>
    <dbReference type="NCBI Taxonomy" id="2202254"/>
    <lineage>
        <taxon>Bacteria</taxon>
        <taxon>Thermotogati</taxon>
        <taxon>Deinococcota</taxon>
        <taxon>Deinococci</taxon>
        <taxon>Deinococcales</taxon>
        <taxon>Deinococcaceae</taxon>
        <taxon>Deinococcus</taxon>
    </lineage>
</organism>
<feature type="compositionally biased region" description="Polar residues" evidence="1">
    <location>
        <begin position="77"/>
        <end position="90"/>
    </location>
</feature>
<keyword evidence="4" id="KW-1185">Reference proteome</keyword>
<evidence type="ECO:0000256" key="2">
    <source>
        <dbReference type="SAM" id="Phobius"/>
    </source>
</evidence>
<reference evidence="3 4" key="1">
    <citation type="submission" date="2018-05" db="EMBL/GenBank/DDBJ databases">
        <title>Complete Genome Sequence of Deinococcus sp. strain 17bor-2.</title>
        <authorList>
            <person name="Srinivasan S."/>
        </authorList>
    </citation>
    <scope>NUCLEOTIDE SEQUENCE [LARGE SCALE GENOMIC DNA]</scope>
    <source>
        <strain evidence="3 4">17bor-2</strain>
    </source>
</reference>
<dbReference type="RefSeq" id="WP_109827252.1">
    <property type="nucleotide sequence ID" value="NZ_CP029494.1"/>
</dbReference>
<dbReference type="KEGG" id="dez:DKM44_10050"/>
<keyword evidence="2" id="KW-1133">Transmembrane helix</keyword>
<keyword evidence="2" id="KW-0472">Membrane</keyword>
<evidence type="ECO:0000313" key="3">
    <source>
        <dbReference type="EMBL" id="AWN23524.1"/>
    </source>
</evidence>
<keyword evidence="2" id="KW-0812">Transmembrane</keyword>
<evidence type="ECO:0000256" key="1">
    <source>
        <dbReference type="SAM" id="MobiDB-lite"/>
    </source>
</evidence>
<dbReference type="AlphaFoldDB" id="A0A2Z3JRX5"/>
<feature type="transmembrane region" description="Helical" evidence="2">
    <location>
        <begin position="41"/>
        <end position="65"/>
    </location>
</feature>
<name>A0A2Z3JRX5_9DEIO</name>
<feature type="transmembrane region" description="Helical" evidence="2">
    <location>
        <begin position="15"/>
        <end position="35"/>
    </location>
</feature>
<dbReference type="EMBL" id="CP029494">
    <property type="protein sequence ID" value="AWN23524.1"/>
    <property type="molecule type" value="Genomic_DNA"/>
</dbReference>
<evidence type="ECO:0000313" key="4">
    <source>
        <dbReference type="Proteomes" id="UP000245368"/>
    </source>
</evidence>
<dbReference type="Proteomes" id="UP000245368">
    <property type="component" value="Chromosome"/>
</dbReference>
<proteinExistence type="predicted"/>
<sequence length="90" mass="9791">MNLDSLTPVDHARRFGLLLASSLGTFVFVAAWMALGWNVVLAAVIGVAVGAAGFFPLRAVMRLFFPPPRFQKKVKPRSNSSKENSASTHF</sequence>
<accession>A0A2Z3JRX5</accession>